<dbReference type="EMBL" id="CM016553">
    <property type="protein sequence ID" value="TKW35830.1"/>
    <property type="molecule type" value="Genomic_DNA"/>
</dbReference>
<sequence length="160" mass="17613">MLRVASCRSPRRPSARTRAPSVQEFFAAGQLLRPPCREVSSLFGSWNARSPPPRLTSILATESPLPRTISFSGLSAWARATPASCRPRQRLSIVHFVEHGKRTASSANGCSYCSPVAVAPTKCSTKCLCVHVHFARLNRKWKQDKCHLNGSPMERPSAKT</sequence>
<evidence type="ECO:0000313" key="2">
    <source>
        <dbReference type="Proteomes" id="UP000298652"/>
    </source>
</evidence>
<gene>
    <name evidence="1" type="ORF">SEVIR_2G400800v2</name>
</gene>
<organism evidence="1 2">
    <name type="scientific">Setaria viridis</name>
    <name type="common">Green bristlegrass</name>
    <name type="synonym">Setaria italica subsp. viridis</name>
    <dbReference type="NCBI Taxonomy" id="4556"/>
    <lineage>
        <taxon>Eukaryota</taxon>
        <taxon>Viridiplantae</taxon>
        <taxon>Streptophyta</taxon>
        <taxon>Embryophyta</taxon>
        <taxon>Tracheophyta</taxon>
        <taxon>Spermatophyta</taxon>
        <taxon>Magnoliopsida</taxon>
        <taxon>Liliopsida</taxon>
        <taxon>Poales</taxon>
        <taxon>Poaceae</taxon>
        <taxon>PACMAD clade</taxon>
        <taxon>Panicoideae</taxon>
        <taxon>Panicodae</taxon>
        <taxon>Paniceae</taxon>
        <taxon>Cenchrinae</taxon>
        <taxon>Setaria</taxon>
    </lineage>
</organism>
<dbReference type="Gramene" id="TKW35830">
    <property type="protein sequence ID" value="TKW35830"/>
    <property type="gene ID" value="SEVIR_2G400800v2"/>
</dbReference>
<reference evidence="1" key="1">
    <citation type="submission" date="2019-03" db="EMBL/GenBank/DDBJ databases">
        <title>WGS assembly of Setaria viridis.</title>
        <authorList>
            <person name="Huang P."/>
            <person name="Jenkins J."/>
            <person name="Grimwood J."/>
            <person name="Barry K."/>
            <person name="Healey A."/>
            <person name="Mamidi S."/>
            <person name="Sreedasyam A."/>
            <person name="Shu S."/>
            <person name="Feldman M."/>
            <person name="Wu J."/>
            <person name="Yu Y."/>
            <person name="Chen C."/>
            <person name="Johnson J."/>
            <person name="Rokhsar D."/>
            <person name="Baxter I."/>
            <person name="Schmutz J."/>
            <person name="Brutnell T."/>
            <person name="Kellogg E."/>
        </authorList>
    </citation>
    <scope>NUCLEOTIDE SEQUENCE [LARGE SCALE GENOMIC DNA]</scope>
</reference>
<dbReference type="Proteomes" id="UP000298652">
    <property type="component" value="Chromosome 2"/>
</dbReference>
<accession>A0A4U6W0E0</accession>
<protein>
    <submittedName>
        <fullName evidence="1">Uncharacterized protein</fullName>
    </submittedName>
</protein>
<proteinExistence type="predicted"/>
<evidence type="ECO:0000313" key="1">
    <source>
        <dbReference type="EMBL" id="TKW35830.1"/>
    </source>
</evidence>
<keyword evidence="2" id="KW-1185">Reference proteome</keyword>
<name>A0A4U6W0E0_SETVI</name>
<dbReference type="AlphaFoldDB" id="A0A4U6W0E0"/>